<organism evidence="6 7">
    <name type="scientific">Phytohabitans rumicis</name>
    <dbReference type="NCBI Taxonomy" id="1076125"/>
    <lineage>
        <taxon>Bacteria</taxon>
        <taxon>Bacillati</taxon>
        <taxon>Actinomycetota</taxon>
        <taxon>Actinomycetes</taxon>
        <taxon>Micromonosporales</taxon>
        <taxon>Micromonosporaceae</taxon>
    </lineage>
</organism>
<keyword evidence="2" id="KW-0805">Transcription regulation</keyword>
<feature type="domain" description="HTH lacI-type" evidence="5">
    <location>
        <begin position="4"/>
        <end position="60"/>
    </location>
</feature>
<keyword evidence="4" id="KW-0804">Transcription</keyword>
<dbReference type="GO" id="GO:0003700">
    <property type="term" value="F:DNA-binding transcription factor activity"/>
    <property type="evidence" value="ECO:0007669"/>
    <property type="project" value="TreeGrafter"/>
</dbReference>
<evidence type="ECO:0000313" key="6">
    <source>
        <dbReference type="EMBL" id="GFJ92917.1"/>
    </source>
</evidence>
<dbReference type="PANTHER" id="PTHR30146">
    <property type="entry name" value="LACI-RELATED TRANSCRIPTIONAL REPRESSOR"/>
    <property type="match status" value="1"/>
</dbReference>
<dbReference type="CDD" id="cd06267">
    <property type="entry name" value="PBP1_LacI_sugar_binding-like"/>
    <property type="match status" value="1"/>
</dbReference>
<keyword evidence="7" id="KW-1185">Reference proteome</keyword>
<dbReference type="Gene3D" id="1.10.260.40">
    <property type="entry name" value="lambda repressor-like DNA-binding domains"/>
    <property type="match status" value="1"/>
</dbReference>
<dbReference type="Gene3D" id="3.40.50.2300">
    <property type="match status" value="2"/>
</dbReference>
<dbReference type="InterPro" id="IPR010982">
    <property type="entry name" value="Lambda_DNA-bd_dom_sf"/>
</dbReference>
<dbReference type="SMART" id="SM00354">
    <property type="entry name" value="HTH_LACI"/>
    <property type="match status" value="1"/>
</dbReference>
<evidence type="ECO:0000256" key="4">
    <source>
        <dbReference type="ARBA" id="ARBA00023163"/>
    </source>
</evidence>
<dbReference type="InterPro" id="IPR001761">
    <property type="entry name" value="Peripla_BP/Lac1_sug-bd_dom"/>
</dbReference>
<dbReference type="Pfam" id="PF00356">
    <property type="entry name" value="LacI"/>
    <property type="match status" value="1"/>
</dbReference>
<comment type="caution">
    <text evidence="6">The sequence shown here is derived from an EMBL/GenBank/DDBJ whole genome shotgun (WGS) entry which is preliminary data.</text>
</comment>
<evidence type="ECO:0000259" key="5">
    <source>
        <dbReference type="PROSITE" id="PS50932"/>
    </source>
</evidence>
<reference evidence="6 7" key="1">
    <citation type="submission" date="2020-03" db="EMBL/GenBank/DDBJ databases">
        <title>Whole genome shotgun sequence of Phytohabitans rumicis NBRC 108638.</title>
        <authorList>
            <person name="Komaki H."/>
            <person name="Tamura T."/>
        </authorList>
    </citation>
    <scope>NUCLEOTIDE SEQUENCE [LARGE SCALE GENOMIC DNA]</scope>
    <source>
        <strain evidence="6 7">NBRC 108638</strain>
    </source>
</reference>
<dbReference type="Pfam" id="PF00532">
    <property type="entry name" value="Peripla_BP_1"/>
    <property type="match status" value="1"/>
</dbReference>
<keyword evidence="3" id="KW-0238">DNA-binding</keyword>
<dbReference type="SUPFAM" id="SSF53822">
    <property type="entry name" value="Periplasmic binding protein-like I"/>
    <property type="match status" value="1"/>
</dbReference>
<protein>
    <submittedName>
        <fullName evidence="6">LacI family transcriptional regulator</fullName>
    </submittedName>
</protein>
<sequence>MRQPTLQDVADTAGVHRGTASRALNPATRHLVNADTADRVDRAARSLGYRPNPIARSLKTSRSASIGLVIPDLTNPLFPPIARGVEDVLGEVGYNAWIVNTDNDPAREAAAVESMRVRNVEGFVFATARLEHPLLAELVAAGNPVVLVNRRVTGPEIPSVTSDDATGVGLAVRHLVELGHEKIAHLAGPQDLSTGRGRLRAFRQALEDHGLPDEPARRIICPSWTEAAGAAALTQLLDSDVDFTAVLAGNDMLALGCYDVLAERGLSCPGDLSIVGFNDMPFIDKLSPPLTSVRIPHYELGAEAARLLLTEIQEPGRHPRSVLLPSPW</sequence>
<dbReference type="EMBL" id="BLPG01000001">
    <property type="protein sequence ID" value="GFJ92917.1"/>
    <property type="molecule type" value="Genomic_DNA"/>
</dbReference>
<accession>A0A6V8LFT4</accession>
<dbReference type="InterPro" id="IPR000843">
    <property type="entry name" value="HTH_LacI"/>
</dbReference>
<evidence type="ECO:0000256" key="2">
    <source>
        <dbReference type="ARBA" id="ARBA00023015"/>
    </source>
</evidence>
<name>A0A6V8LFT4_9ACTN</name>
<dbReference type="AlphaFoldDB" id="A0A6V8LFT4"/>
<dbReference type="PROSITE" id="PS50932">
    <property type="entry name" value="HTH_LACI_2"/>
    <property type="match status" value="1"/>
</dbReference>
<gene>
    <name evidence="6" type="ORF">Prum_065590</name>
</gene>
<evidence type="ECO:0000313" key="7">
    <source>
        <dbReference type="Proteomes" id="UP000482960"/>
    </source>
</evidence>
<dbReference type="SUPFAM" id="SSF47413">
    <property type="entry name" value="lambda repressor-like DNA-binding domains"/>
    <property type="match status" value="1"/>
</dbReference>
<keyword evidence="1" id="KW-0678">Repressor</keyword>
<dbReference type="RefSeq" id="WP_173079679.1">
    <property type="nucleotide sequence ID" value="NZ_BLPG01000001.1"/>
</dbReference>
<dbReference type="InterPro" id="IPR028082">
    <property type="entry name" value="Peripla_BP_I"/>
</dbReference>
<dbReference type="PANTHER" id="PTHR30146:SF148">
    <property type="entry name" value="HTH-TYPE TRANSCRIPTIONAL REPRESSOR PURR-RELATED"/>
    <property type="match status" value="1"/>
</dbReference>
<reference evidence="6 7" key="2">
    <citation type="submission" date="2020-03" db="EMBL/GenBank/DDBJ databases">
        <authorList>
            <person name="Ichikawa N."/>
            <person name="Kimura A."/>
            <person name="Kitahashi Y."/>
            <person name="Uohara A."/>
        </authorList>
    </citation>
    <scope>NUCLEOTIDE SEQUENCE [LARGE SCALE GENOMIC DNA]</scope>
    <source>
        <strain evidence="6 7">NBRC 108638</strain>
    </source>
</reference>
<dbReference type="Proteomes" id="UP000482960">
    <property type="component" value="Unassembled WGS sequence"/>
</dbReference>
<dbReference type="GO" id="GO:0000976">
    <property type="term" value="F:transcription cis-regulatory region binding"/>
    <property type="evidence" value="ECO:0007669"/>
    <property type="project" value="TreeGrafter"/>
</dbReference>
<evidence type="ECO:0000256" key="1">
    <source>
        <dbReference type="ARBA" id="ARBA00022491"/>
    </source>
</evidence>
<evidence type="ECO:0000256" key="3">
    <source>
        <dbReference type="ARBA" id="ARBA00023125"/>
    </source>
</evidence>
<proteinExistence type="predicted"/>
<dbReference type="CDD" id="cd01392">
    <property type="entry name" value="HTH_LacI"/>
    <property type="match status" value="1"/>
</dbReference>